<dbReference type="PRINTS" id="PR00039">
    <property type="entry name" value="HTHLYSR"/>
</dbReference>
<evidence type="ECO:0000313" key="7">
    <source>
        <dbReference type="Proteomes" id="UP000245539"/>
    </source>
</evidence>
<evidence type="ECO:0000259" key="5">
    <source>
        <dbReference type="PROSITE" id="PS50931"/>
    </source>
</evidence>
<dbReference type="EMBL" id="QGKM01000004">
    <property type="protein sequence ID" value="PWR00351.1"/>
    <property type="molecule type" value="Genomic_DNA"/>
</dbReference>
<dbReference type="GO" id="GO:0003677">
    <property type="term" value="F:DNA binding"/>
    <property type="evidence" value="ECO:0007669"/>
    <property type="project" value="UniProtKB-KW"/>
</dbReference>
<keyword evidence="3" id="KW-0238">DNA-binding</keyword>
<dbReference type="RefSeq" id="WP_109835996.1">
    <property type="nucleotide sequence ID" value="NZ_QGKM01000004.1"/>
</dbReference>
<dbReference type="PROSITE" id="PS50931">
    <property type="entry name" value="HTH_LYSR"/>
    <property type="match status" value="1"/>
</dbReference>
<name>A0A317CV16_9GAMM</name>
<keyword evidence="2" id="KW-0805">Transcription regulation</keyword>
<dbReference type="InterPro" id="IPR036390">
    <property type="entry name" value="WH_DNA-bd_sf"/>
</dbReference>
<dbReference type="InterPro" id="IPR036388">
    <property type="entry name" value="WH-like_DNA-bd_sf"/>
</dbReference>
<dbReference type="Pfam" id="PF00126">
    <property type="entry name" value="HTH_1"/>
    <property type="match status" value="1"/>
</dbReference>
<dbReference type="Gene3D" id="1.10.10.10">
    <property type="entry name" value="Winged helix-like DNA-binding domain superfamily/Winged helix DNA-binding domain"/>
    <property type="match status" value="1"/>
</dbReference>
<protein>
    <submittedName>
        <fullName evidence="6">LysR family transcriptional regulator</fullName>
    </submittedName>
</protein>
<accession>A0A317CV16</accession>
<evidence type="ECO:0000256" key="3">
    <source>
        <dbReference type="ARBA" id="ARBA00023125"/>
    </source>
</evidence>
<dbReference type="Gene3D" id="3.40.190.10">
    <property type="entry name" value="Periplasmic binding protein-like II"/>
    <property type="match status" value="2"/>
</dbReference>
<reference evidence="6 7" key="1">
    <citation type="submission" date="2018-05" db="EMBL/GenBank/DDBJ databases">
        <title>Leucothrix arctica sp. nov., isolated from Arctic seawater.</title>
        <authorList>
            <person name="Choi A."/>
            <person name="Baek K."/>
        </authorList>
    </citation>
    <scope>NUCLEOTIDE SEQUENCE [LARGE SCALE GENOMIC DNA]</scope>
    <source>
        <strain evidence="6 7">JCM 18388</strain>
    </source>
</reference>
<proteinExistence type="inferred from homology"/>
<sequence length="290" mass="32588">MNVSFKNLPIDLLRTFVTVTELNNISRAGEMLGRSQPAISLQIKRLESIVNESLFKRTQGHRFELTASGQVLFDYAQRILVLNDEAMNYFAKPTIRDSIRLGIPNEFASTLLPKIIGRFAKIYPGVRLEVTSDLSKNLAPQFLNKQFDVLLSLSDDENLISPHSRIIKQDKLVWVSKQDSEAHLKQTIPLVVAPEGCLYRRRMLQRLSRINQPWSIVYTIPGLTGIQVAIAEGLGVTALAKSTVPESLDIIQESEQFPDLGEVTISLIREVDSRSEAIDLLAEYIKTSLI</sequence>
<dbReference type="SUPFAM" id="SSF53850">
    <property type="entry name" value="Periplasmic binding protein-like II"/>
    <property type="match status" value="1"/>
</dbReference>
<evidence type="ECO:0000256" key="2">
    <source>
        <dbReference type="ARBA" id="ARBA00023015"/>
    </source>
</evidence>
<dbReference type="InterPro" id="IPR005119">
    <property type="entry name" value="LysR_subst-bd"/>
</dbReference>
<organism evidence="6 7">
    <name type="scientific">Leucothrix pacifica</name>
    <dbReference type="NCBI Taxonomy" id="1247513"/>
    <lineage>
        <taxon>Bacteria</taxon>
        <taxon>Pseudomonadati</taxon>
        <taxon>Pseudomonadota</taxon>
        <taxon>Gammaproteobacteria</taxon>
        <taxon>Thiotrichales</taxon>
        <taxon>Thiotrichaceae</taxon>
        <taxon>Leucothrix</taxon>
    </lineage>
</organism>
<evidence type="ECO:0000256" key="1">
    <source>
        <dbReference type="ARBA" id="ARBA00009437"/>
    </source>
</evidence>
<dbReference type="InterPro" id="IPR050176">
    <property type="entry name" value="LTTR"/>
</dbReference>
<dbReference type="Pfam" id="PF03466">
    <property type="entry name" value="LysR_substrate"/>
    <property type="match status" value="1"/>
</dbReference>
<gene>
    <name evidence="6" type="ORF">DKW60_02005</name>
</gene>
<dbReference type="PANTHER" id="PTHR30579:SF7">
    <property type="entry name" value="HTH-TYPE TRANSCRIPTIONAL REGULATOR LRHA-RELATED"/>
    <property type="match status" value="1"/>
</dbReference>
<dbReference type="OrthoDB" id="9771171at2"/>
<keyword evidence="7" id="KW-1185">Reference proteome</keyword>
<comment type="caution">
    <text evidence="6">The sequence shown here is derived from an EMBL/GenBank/DDBJ whole genome shotgun (WGS) entry which is preliminary data.</text>
</comment>
<evidence type="ECO:0000256" key="4">
    <source>
        <dbReference type="ARBA" id="ARBA00023163"/>
    </source>
</evidence>
<dbReference type="SUPFAM" id="SSF46785">
    <property type="entry name" value="Winged helix' DNA-binding domain"/>
    <property type="match status" value="1"/>
</dbReference>
<keyword evidence="4" id="KW-0804">Transcription</keyword>
<evidence type="ECO:0000313" key="6">
    <source>
        <dbReference type="EMBL" id="PWR00351.1"/>
    </source>
</evidence>
<dbReference type="GO" id="GO:0003700">
    <property type="term" value="F:DNA-binding transcription factor activity"/>
    <property type="evidence" value="ECO:0007669"/>
    <property type="project" value="InterPro"/>
</dbReference>
<dbReference type="AlphaFoldDB" id="A0A317CV16"/>
<dbReference type="InterPro" id="IPR000847">
    <property type="entry name" value="LysR_HTH_N"/>
</dbReference>
<dbReference type="PANTHER" id="PTHR30579">
    <property type="entry name" value="TRANSCRIPTIONAL REGULATOR"/>
    <property type="match status" value="1"/>
</dbReference>
<dbReference type="Proteomes" id="UP000245539">
    <property type="component" value="Unassembled WGS sequence"/>
</dbReference>
<comment type="similarity">
    <text evidence="1">Belongs to the LysR transcriptional regulatory family.</text>
</comment>
<feature type="domain" description="HTH lysR-type" evidence="5">
    <location>
        <begin position="8"/>
        <end position="66"/>
    </location>
</feature>